<dbReference type="GO" id="GO:0016020">
    <property type="term" value="C:membrane"/>
    <property type="evidence" value="ECO:0007669"/>
    <property type="project" value="UniProtKB-SubCell"/>
</dbReference>
<sequence>MYQSFSLLGIGEGEDSPLLLREGQAVFKLYASGRRYCRGLLATMELKSREDLLSRIYYNTVVPCKDIGISFEVYMSDDAMDPEVFAWARKKMAKGMQKELRGLQRFAGSVAQPPRGRKWVAEETAAVSDQSKEVSGDLIRTKAAVLEQVGVCLNFLFYSLASCFDMILSILVVKYLCLVF</sequence>
<keyword evidence="3" id="KW-1133">Transmembrane helix</keyword>
<protein>
    <submittedName>
        <fullName evidence="5">Uncharacterized protein</fullName>
    </submittedName>
</protein>
<evidence type="ECO:0000313" key="6">
    <source>
        <dbReference type="Proteomes" id="UP001164929"/>
    </source>
</evidence>
<dbReference type="Pfam" id="PF07946">
    <property type="entry name" value="CCDC47"/>
    <property type="match status" value="1"/>
</dbReference>
<comment type="caution">
    <text evidence="5">The sequence shown here is derived from an EMBL/GenBank/DDBJ whole genome shotgun (WGS) entry which is preliminary data.</text>
</comment>
<keyword evidence="2" id="KW-0812">Transmembrane</keyword>
<accession>A0AAD6R568</accession>
<evidence type="ECO:0000256" key="1">
    <source>
        <dbReference type="ARBA" id="ARBA00004167"/>
    </source>
</evidence>
<dbReference type="PANTHER" id="PTHR12883">
    <property type="entry name" value="ADIPOCYTE-SPECIFIC PROTEIN 4-RELATED"/>
    <property type="match status" value="1"/>
</dbReference>
<dbReference type="EMBL" id="JAQIZT010000003">
    <property type="protein sequence ID" value="KAJ7002584.1"/>
    <property type="molecule type" value="Genomic_DNA"/>
</dbReference>
<dbReference type="PANTHER" id="PTHR12883:SF0">
    <property type="entry name" value="PAT COMPLEX SUBUNIT CCDC47"/>
    <property type="match status" value="1"/>
</dbReference>
<name>A0AAD6R568_9ROSI</name>
<keyword evidence="6" id="KW-1185">Reference proteome</keyword>
<dbReference type="AlphaFoldDB" id="A0AAD6R568"/>
<evidence type="ECO:0000256" key="3">
    <source>
        <dbReference type="ARBA" id="ARBA00022989"/>
    </source>
</evidence>
<reference evidence="5" key="1">
    <citation type="journal article" date="2023" name="Mol. Ecol. Resour.">
        <title>Chromosome-level genome assembly of a triploid poplar Populus alba 'Berolinensis'.</title>
        <authorList>
            <person name="Chen S."/>
            <person name="Yu Y."/>
            <person name="Wang X."/>
            <person name="Wang S."/>
            <person name="Zhang T."/>
            <person name="Zhou Y."/>
            <person name="He R."/>
            <person name="Meng N."/>
            <person name="Wang Y."/>
            <person name="Liu W."/>
            <person name="Liu Z."/>
            <person name="Liu J."/>
            <person name="Guo Q."/>
            <person name="Huang H."/>
            <person name="Sederoff R.R."/>
            <person name="Wang G."/>
            <person name="Qu G."/>
            <person name="Chen S."/>
        </authorList>
    </citation>
    <scope>NUCLEOTIDE SEQUENCE</scope>
    <source>
        <strain evidence="5">SC-2020</strain>
    </source>
</reference>
<evidence type="ECO:0000256" key="4">
    <source>
        <dbReference type="ARBA" id="ARBA00023136"/>
    </source>
</evidence>
<dbReference type="InterPro" id="IPR012879">
    <property type="entry name" value="CCDC47"/>
</dbReference>
<evidence type="ECO:0000256" key="2">
    <source>
        <dbReference type="ARBA" id="ARBA00022692"/>
    </source>
</evidence>
<dbReference type="Proteomes" id="UP001164929">
    <property type="component" value="Chromosome 3"/>
</dbReference>
<dbReference type="GO" id="GO:0005509">
    <property type="term" value="F:calcium ion binding"/>
    <property type="evidence" value="ECO:0007669"/>
    <property type="project" value="InterPro"/>
</dbReference>
<proteinExistence type="predicted"/>
<evidence type="ECO:0000313" key="5">
    <source>
        <dbReference type="EMBL" id="KAJ7002584.1"/>
    </source>
</evidence>
<organism evidence="5 6">
    <name type="scientific">Populus alba x Populus x berolinensis</name>
    <dbReference type="NCBI Taxonomy" id="444605"/>
    <lineage>
        <taxon>Eukaryota</taxon>
        <taxon>Viridiplantae</taxon>
        <taxon>Streptophyta</taxon>
        <taxon>Embryophyta</taxon>
        <taxon>Tracheophyta</taxon>
        <taxon>Spermatophyta</taxon>
        <taxon>Magnoliopsida</taxon>
        <taxon>eudicotyledons</taxon>
        <taxon>Gunneridae</taxon>
        <taxon>Pentapetalae</taxon>
        <taxon>rosids</taxon>
        <taxon>fabids</taxon>
        <taxon>Malpighiales</taxon>
        <taxon>Salicaceae</taxon>
        <taxon>Saliceae</taxon>
        <taxon>Populus</taxon>
    </lineage>
</organism>
<gene>
    <name evidence="5" type="ORF">NC653_007927</name>
</gene>
<dbReference type="GO" id="GO:0032469">
    <property type="term" value="P:endoplasmic reticulum calcium ion homeostasis"/>
    <property type="evidence" value="ECO:0007669"/>
    <property type="project" value="InterPro"/>
</dbReference>
<keyword evidence="4" id="KW-0472">Membrane</keyword>
<comment type="subcellular location">
    <subcellularLocation>
        <location evidence="1">Membrane</location>
        <topology evidence="1">Single-pass membrane protein</topology>
    </subcellularLocation>
</comment>
<dbReference type="GO" id="GO:0005783">
    <property type="term" value="C:endoplasmic reticulum"/>
    <property type="evidence" value="ECO:0007669"/>
    <property type="project" value="InterPro"/>
</dbReference>